<reference evidence="2 3" key="1">
    <citation type="submission" date="2023-04" db="EMBL/GenBank/DDBJ databases">
        <title>Nanopore sequencing of Janthinobacterium from water.</title>
        <authorList>
            <person name="Ciuchcinski K."/>
            <person name="Rokowska A."/>
            <person name="Dziewit L."/>
        </authorList>
    </citation>
    <scope>NUCLEOTIDE SEQUENCE [LARGE SCALE GENOMIC DNA]</scope>
    <source>
        <strain evidence="2 3">DEMB2</strain>
    </source>
</reference>
<organism evidence="2 3">
    <name type="scientific">Janthinobacterium rivuli</name>
    <dbReference type="NCBI Taxonomy" id="2751478"/>
    <lineage>
        <taxon>Bacteria</taxon>
        <taxon>Pseudomonadati</taxon>
        <taxon>Pseudomonadota</taxon>
        <taxon>Betaproteobacteria</taxon>
        <taxon>Burkholderiales</taxon>
        <taxon>Oxalobacteraceae</taxon>
        <taxon>Janthinobacterium</taxon>
    </lineage>
</organism>
<dbReference type="GO" id="GO:0004519">
    <property type="term" value="F:endonuclease activity"/>
    <property type="evidence" value="ECO:0007669"/>
    <property type="project" value="UniProtKB-KW"/>
</dbReference>
<evidence type="ECO:0000313" key="3">
    <source>
        <dbReference type="Proteomes" id="UP001219584"/>
    </source>
</evidence>
<keyword evidence="2" id="KW-0378">Hydrolase</keyword>
<evidence type="ECO:0000313" key="2">
    <source>
        <dbReference type="EMBL" id="WFR81063.1"/>
    </source>
</evidence>
<protein>
    <submittedName>
        <fullName evidence="2">HNH endonuclease</fullName>
    </submittedName>
</protein>
<evidence type="ECO:0000259" key="1">
    <source>
        <dbReference type="Pfam" id="PF01844"/>
    </source>
</evidence>
<gene>
    <name evidence="2" type="ORF">P9875_07820</name>
</gene>
<keyword evidence="2" id="KW-0540">Nuclease</keyword>
<name>A0ABY8I811_9BURK</name>
<keyword evidence="3" id="KW-1185">Reference proteome</keyword>
<dbReference type="Proteomes" id="UP001219584">
    <property type="component" value="Chromosome"/>
</dbReference>
<accession>A0ABY8I811</accession>
<dbReference type="CDD" id="cd00085">
    <property type="entry name" value="HNHc"/>
    <property type="match status" value="1"/>
</dbReference>
<dbReference type="Gene3D" id="1.10.30.50">
    <property type="match status" value="1"/>
</dbReference>
<dbReference type="InterPro" id="IPR002711">
    <property type="entry name" value="HNH"/>
</dbReference>
<feature type="domain" description="HNH" evidence="1">
    <location>
        <begin position="66"/>
        <end position="110"/>
    </location>
</feature>
<sequence length="245" mass="28184">MRNFPLRPLLEDKHSKKLISKTKLILASATPAVTADKIYTASRQTKWFEESVVATLGQLAGKGERCMFCGGSEASQVDHFKPKDTYPHSAMLWENFIWICGLCNLNKGNRFPKDAEGKNLLINPIDEDIWDYYTLDKFGYLLANWDIVLDDYEARARQTEQIIKINRQAAQEARYARYQQLERSYLDLLSLHHDGRVTPQEIFDRVNFDLAFPLHPEVPQFFLKGKGNTDEPFATVLKLIRDAGL</sequence>
<proteinExistence type="predicted"/>
<dbReference type="InterPro" id="IPR003615">
    <property type="entry name" value="HNH_nuc"/>
</dbReference>
<dbReference type="Pfam" id="PF01844">
    <property type="entry name" value="HNH"/>
    <property type="match status" value="1"/>
</dbReference>
<dbReference type="EMBL" id="CP121464">
    <property type="protein sequence ID" value="WFR81063.1"/>
    <property type="molecule type" value="Genomic_DNA"/>
</dbReference>
<keyword evidence="2" id="KW-0255">Endonuclease</keyword>
<dbReference type="RefSeq" id="WP_278318019.1">
    <property type="nucleotide sequence ID" value="NZ_CP121464.1"/>
</dbReference>